<feature type="non-terminal residue" evidence="3">
    <location>
        <position position="1"/>
    </location>
</feature>
<dbReference type="Proteomes" id="UP000886998">
    <property type="component" value="Unassembled WGS sequence"/>
</dbReference>
<dbReference type="InterPro" id="IPR013594">
    <property type="entry name" value="Dynein_heavy_tail"/>
</dbReference>
<dbReference type="PANTHER" id="PTHR46532">
    <property type="entry name" value="MALE FERTILITY FACTOR KL5"/>
    <property type="match status" value="1"/>
</dbReference>
<dbReference type="InterPro" id="IPR026983">
    <property type="entry name" value="DHC"/>
</dbReference>
<sequence length="823" mass="95130">MNFEGRWPFKSNGVSWGAVHNLSKAKGKFLNVGDHYLKTLKKKSKNYATETPHVDSRYDYMLSLVSLASGLSKDDLSEENAQEKKVDLANNFFTDTKLRRLLFLSADSILGAVSRSTSNVVVLHTDESFVLKGLSSFFIKEVSNEPLPQNVINSSVLFYSINGFPNFVFGSLYQTCKFVYLPRLRKVWCDNSSDFESSLPAAYDNLLYSLEALGDAFLVAHLGITRGLTLRRSSVALAEATAAQDSMPSQETTREAENLINVWKDQIEQLLTESSYLRKESELHGPRTELEYWKCRRDSFGFLVHQFQQEPNKMILQRPLASSPELEAETISKSLPGLIRTLFTINTVSLYYNSTERMTAVLTKITNQMINSCKRYLSCNGTKSVWEQPEDVVKRKISACIELNEEYQTCFQRVKDETEVPQTREFHFCEVFVFGKFDAFCNRLKKLLKLFDCVQVHDNIISYQQEVLDELPYSLEDSINKMKSKDYDFLDHKDLHFDEDFAEVMKVFEEIQKSITTAFDEEFATIKSTILSLKFLEKLAMLHLPGANMNEKYFQVLREYKRELEDIGQLFKKQKQDPPLPRNYPPVAGKINWCKQLRHRIEDPLKILKERCGVLDSDLGKKVQQKYKRFHSMLVKYETEAHRHWFQEASMMGQCLLISLIEEDLDTREMVLNTNEQLFVLIRETDIMTQMGLEVPPVAKTAFYQQKKLKQHKSCLEKLLKRHKELRNLSREELIPLLEIHLEILDNVLRPGMTTITWSSLNIDTFLEKYSESITHIESLFDRLCKILNHRVDETLAQVADVELCPLTPDNPVAIQAFSSILS</sequence>
<gene>
    <name evidence="3" type="primary">DNAH5</name>
    <name evidence="3" type="ORF">TNIN_437111</name>
</gene>
<dbReference type="GO" id="GO:0051959">
    <property type="term" value="F:dynein light intermediate chain binding"/>
    <property type="evidence" value="ECO:0007669"/>
    <property type="project" value="InterPro"/>
</dbReference>
<feature type="domain" description="Dynein heavy chain tail" evidence="2">
    <location>
        <begin position="316"/>
        <end position="766"/>
    </location>
</feature>
<proteinExistence type="inferred from homology"/>
<name>A0A8X6XJ35_9ARAC</name>
<evidence type="ECO:0000313" key="3">
    <source>
        <dbReference type="EMBL" id="GFY54163.1"/>
    </source>
</evidence>
<dbReference type="GO" id="GO:0007018">
    <property type="term" value="P:microtubule-based movement"/>
    <property type="evidence" value="ECO:0007669"/>
    <property type="project" value="InterPro"/>
</dbReference>
<organism evidence="3 4">
    <name type="scientific">Trichonephila inaurata madagascariensis</name>
    <dbReference type="NCBI Taxonomy" id="2747483"/>
    <lineage>
        <taxon>Eukaryota</taxon>
        <taxon>Metazoa</taxon>
        <taxon>Ecdysozoa</taxon>
        <taxon>Arthropoda</taxon>
        <taxon>Chelicerata</taxon>
        <taxon>Arachnida</taxon>
        <taxon>Araneae</taxon>
        <taxon>Araneomorphae</taxon>
        <taxon>Entelegynae</taxon>
        <taxon>Araneoidea</taxon>
        <taxon>Nephilidae</taxon>
        <taxon>Trichonephila</taxon>
        <taxon>Trichonephila inaurata</taxon>
    </lineage>
</organism>
<dbReference type="GO" id="GO:0045505">
    <property type="term" value="F:dynein intermediate chain binding"/>
    <property type="evidence" value="ECO:0007669"/>
    <property type="project" value="InterPro"/>
</dbReference>
<evidence type="ECO:0000256" key="1">
    <source>
        <dbReference type="ARBA" id="ARBA00008887"/>
    </source>
</evidence>
<keyword evidence="4" id="KW-1185">Reference proteome</keyword>
<dbReference type="Pfam" id="PF08385">
    <property type="entry name" value="DHC_N1"/>
    <property type="match status" value="1"/>
</dbReference>
<dbReference type="GO" id="GO:0005858">
    <property type="term" value="C:axonemal dynein complex"/>
    <property type="evidence" value="ECO:0007669"/>
    <property type="project" value="TreeGrafter"/>
</dbReference>
<accession>A0A8X6XJ35</accession>
<dbReference type="OrthoDB" id="6425774at2759"/>
<protein>
    <submittedName>
        <fullName evidence="3">Dynein heavy chain 5, axonemal</fullName>
    </submittedName>
</protein>
<dbReference type="AlphaFoldDB" id="A0A8X6XJ35"/>
<dbReference type="EMBL" id="BMAV01009742">
    <property type="protein sequence ID" value="GFY54163.1"/>
    <property type="molecule type" value="Genomic_DNA"/>
</dbReference>
<comment type="similarity">
    <text evidence="1">Belongs to the dynein heavy chain family.</text>
</comment>
<dbReference type="PANTHER" id="PTHR46532:SF4">
    <property type="entry name" value="AAA+ ATPASE DOMAIN-CONTAINING PROTEIN"/>
    <property type="match status" value="1"/>
</dbReference>
<evidence type="ECO:0000259" key="2">
    <source>
        <dbReference type="Pfam" id="PF08385"/>
    </source>
</evidence>
<comment type="caution">
    <text evidence="3">The sequence shown here is derived from an EMBL/GenBank/DDBJ whole genome shotgun (WGS) entry which is preliminary data.</text>
</comment>
<reference evidence="3" key="1">
    <citation type="submission" date="2020-08" db="EMBL/GenBank/DDBJ databases">
        <title>Multicomponent nature underlies the extraordinary mechanical properties of spider dragline silk.</title>
        <authorList>
            <person name="Kono N."/>
            <person name="Nakamura H."/>
            <person name="Mori M."/>
            <person name="Yoshida Y."/>
            <person name="Ohtoshi R."/>
            <person name="Malay A.D."/>
            <person name="Moran D.A.P."/>
            <person name="Tomita M."/>
            <person name="Numata K."/>
            <person name="Arakawa K."/>
        </authorList>
    </citation>
    <scope>NUCLEOTIDE SEQUENCE</scope>
</reference>
<evidence type="ECO:0000313" key="4">
    <source>
        <dbReference type="Proteomes" id="UP000886998"/>
    </source>
</evidence>